<sequence>YHQRYTTWDAVRGQEGDAWQPLVHFDGGPACHRNICGEPKDNWVGQDFANRSRMTDADQQPQSCTFQKGLAFLEENHNQDNWFLQIETFDPHEPFFVQPEYQSQFQDNYTGPFCDWPDYRPVNQQDSPEFIDHIRQEYAALLKMCDDNLGRVLDAIGTGISFGRIPCSVV</sequence>
<name>J9BXB8_9ZZZZ</name>
<organism evidence="2">
    <name type="scientific">gut metagenome</name>
    <dbReference type="NCBI Taxonomy" id="749906"/>
    <lineage>
        <taxon>unclassified sequences</taxon>
        <taxon>metagenomes</taxon>
        <taxon>organismal metagenomes</taxon>
    </lineage>
</organism>
<feature type="non-terminal residue" evidence="2">
    <location>
        <position position="170"/>
    </location>
</feature>
<dbReference type="InterPro" id="IPR000917">
    <property type="entry name" value="Sulfatase_N"/>
</dbReference>
<keyword evidence="2" id="KW-0378">Hydrolase</keyword>
<evidence type="ECO:0000313" key="2">
    <source>
        <dbReference type="EMBL" id="EJW92200.1"/>
    </source>
</evidence>
<gene>
    <name evidence="2" type="ORF">EVA_19693</name>
</gene>
<dbReference type="Pfam" id="PF00884">
    <property type="entry name" value="Sulfatase"/>
    <property type="match status" value="1"/>
</dbReference>
<feature type="non-terminal residue" evidence="2">
    <location>
        <position position="1"/>
    </location>
</feature>
<dbReference type="GO" id="GO:0004065">
    <property type="term" value="F:arylsulfatase activity"/>
    <property type="evidence" value="ECO:0007669"/>
    <property type="project" value="UniProtKB-EC"/>
</dbReference>
<proteinExistence type="predicted"/>
<dbReference type="AlphaFoldDB" id="J9BXB8"/>
<dbReference type="Gene3D" id="3.40.720.10">
    <property type="entry name" value="Alkaline Phosphatase, subunit A"/>
    <property type="match status" value="1"/>
</dbReference>
<feature type="domain" description="Sulfatase N-terminal" evidence="1">
    <location>
        <begin position="59"/>
        <end position="156"/>
    </location>
</feature>
<accession>J9BXB8</accession>
<dbReference type="EMBL" id="AMCI01007698">
    <property type="protein sequence ID" value="EJW92200.1"/>
    <property type="molecule type" value="Genomic_DNA"/>
</dbReference>
<dbReference type="InterPro" id="IPR017850">
    <property type="entry name" value="Alkaline_phosphatase_core_sf"/>
</dbReference>
<reference evidence="2" key="1">
    <citation type="journal article" date="2012" name="PLoS ONE">
        <title>Gene sets for utilization of primary and secondary nutrition supplies in the distal gut of endangered iberian lynx.</title>
        <authorList>
            <person name="Alcaide M."/>
            <person name="Messina E."/>
            <person name="Richter M."/>
            <person name="Bargiela R."/>
            <person name="Peplies J."/>
            <person name="Huws S.A."/>
            <person name="Newbold C.J."/>
            <person name="Golyshin P.N."/>
            <person name="Simon M.A."/>
            <person name="Lopez G."/>
            <person name="Yakimov M.M."/>
            <person name="Ferrer M."/>
        </authorList>
    </citation>
    <scope>NUCLEOTIDE SEQUENCE</scope>
</reference>
<protein>
    <submittedName>
        <fullName evidence="2">Sulfatase</fullName>
        <ecNumber evidence="2">3.1.6.1</ecNumber>
    </submittedName>
</protein>
<dbReference type="SUPFAM" id="SSF53649">
    <property type="entry name" value="Alkaline phosphatase-like"/>
    <property type="match status" value="1"/>
</dbReference>
<comment type="caution">
    <text evidence="2">The sequence shown here is derived from an EMBL/GenBank/DDBJ whole genome shotgun (WGS) entry which is preliminary data.</text>
</comment>
<evidence type="ECO:0000259" key="1">
    <source>
        <dbReference type="Pfam" id="PF00884"/>
    </source>
</evidence>
<dbReference type="EC" id="3.1.6.1" evidence="2"/>